<name>A0A9X6WIQ0_BACTU</name>
<evidence type="ECO:0000313" key="1">
    <source>
        <dbReference type="EMBL" id="PFJ30540.1"/>
    </source>
</evidence>
<comment type="caution">
    <text evidence="1">The sequence shown here is derived from an EMBL/GenBank/DDBJ whole genome shotgun (WGS) entry which is preliminary data.</text>
</comment>
<gene>
    <name evidence="1" type="ORF">COJ15_30770</name>
</gene>
<reference evidence="1 2" key="1">
    <citation type="submission" date="2017-09" db="EMBL/GenBank/DDBJ databases">
        <title>Large-scale bioinformatics analysis of Bacillus genomes uncovers conserved roles of natural products in bacterial physiology.</title>
        <authorList>
            <consortium name="Agbiome Team Llc"/>
            <person name="Bleich R.M."/>
            <person name="Grubbs K.J."/>
            <person name="Santa Maria K.C."/>
            <person name="Allen S.E."/>
            <person name="Farag S."/>
            <person name="Shank E.A."/>
            <person name="Bowers A."/>
        </authorList>
    </citation>
    <scope>NUCLEOTIDE SEQUENCE [LARGE SCALE GENOMIC DNA]</scope>
    <source>
        <strain evidence="1 2">AFS085496</strain>
    </source>
</reference>
<dbReference type="Proteomes" id="UP000224003">
    <property type="component" value="Unassembled WGS sequence"/>
</dbReference>
<dbReference type="AlphaFoldDB" id="A0A9X6WIQ0"/>
<feature type="non-terminal residue" evidence="1">
    <location>
        <position position="140"/>
    </location>
</feature>
<dbReference type="GO" id="GO:0006352">
    <property type="term" value="P:DNA-templated transcription initiation"/>
    <property type="evidence" value="ECO:0007669"/>
    <property type="project" value="InterPro"/>
</dbReference>
<accession>A0A9X6WIQ0</accession>
<protein>
    <submittedName>
        <fullName evidence="1">Uncharacterized protein</fullName>
    </submittedName>
</protein>
<sequence length="140" mass="16352">MFKLFRKCKKMNNHFFRMDRKDQKEIEAFLVTYEKFVKKTVEKVQSKACISILNEGIKAFTKAIFTFEIDKNTDFESFADLKIRVAVAKKISSGKESIVRAAEIRHFQEKLDEFGVRFDDLAQVTPKREEKNKIFGIGDA</sequence>
<dbReference type="SUPFAM" id="SSF88946">
    <property type="entry name" value="Sigma2 domain of RNA polymerase sigma factors"/>
    <property type="match status" value="1"/>
</dbReference>
<organism evidence="1 2">
    <name type="scientific">Bacillus thuringiensis</name>
    <dbReference type="NCBI Taxonomy" id="1428"/>
    <lineage>
        <taxon>Bacteria</taxon>
        <taxon>Bacillati</taxon>
        <taxon>Bacillota</taxon>
        <taxon>Bacilli</taxon>
        <taxon>Bacillales</taxon>
        <taxon>Bacillaceae</taxon>
        <taxon>Bacillus</taxon>
        <taxon>Bacillus cereus group</taxon>
    </lineage>
</organism>
<dbReference type="EMBL" id="NUVX01000074">
    <property type="protein sequence ID" value="PFJ30540.1"/>
    <property type="molecule type" value="Genomic_DNA"/>
</dbReference>
<dbReference type="GO" id="GO:0003700">
    <property type="term" value="F:DNA-binding transcription factor activity"/>
    <property type="evidence" value="ECO:0007669"/>
    <property type="project" value="InterPro"/>
</dbReference>
<proteinExistence type="predicted"/>
<dbReference type="Gene3D" id="1.10.1740.10">
    <property type="match status" value="1"/>
</dbReference>
<evidence type="ECO:0000313" key="2">
    <source>
        <dbReference type="Proteomes" id="UP000224003"/>
    </source>
</evidence>
<dbReference type="RefSeq" id="WP_142329417.1">
    <property type="nucleotide sequence ID" value="NZ_NUVX01000074.1"/>
</dbReference>
<dbReference type="InterPro" id="IPR013325">
    <property type="entry name" value="RNA_pol_sigma_r2"/>
</dbReference>